<dbReference type="AlphaFoldDB" id="K9LXG5"/>
<sequence>MGPPISVSKPQASGLRRGSWTPEEDALLRMCMEKYGEGRWCNVPQMAGLSRCPKSCRLRWLNYLSPRIKRGRFGDDEMDLIIRLHKLLGNRWSLIAGRLPGRTANDIKNYWNIHLSRKPPDAKGKAQTNSSTALVKVLKPKPHTISSLNWSCRTSLTKDLYVPKSQEKPAAVSIRPSSSPADQNHITCIESIFNSKDLSPIVSDHIELENAQADQLQSKFGVQASFEILADIDGRSVIGGPSAGWEDLHFDLNLWGDFGSILM</sequence>
<dbReference type="PANTHER" id="PTHR47999:SF24">
    <property type="entry name" value="TRANSCRIPTION FACTOR MYB90"/>
    <property type="match status" value="1"/>
</dbReference>
<proteinExistence type="evidence at transcript level"/>
<keyword evidence="7" id="KW-0539">Nucleus</keyword>
<feature type="domain" description="Myb-like" evidence="8">
    <location>
        <begin position="65"/>
        <end position="115"/>
    </location>
</feature>
<keyword evidence="5" id="KW-0010">Activator</keyword>
<evidence type="ECO:0000256" key="1">
    <source>
        <dbReference type="ARBA" id="ARBA00004123"/>
    </source>
</evidence>
<keyword evidence="2" id="KW-0677">Repeat</keyword>
<keyword evidence="4" id="KW-0238">DNA-binding</keyword>
<keyword evidence="3" id="KW-0805">Transcription regulation</keyword>
<name>K9LXG5_9ASPA</name>
<dbReference type="GO" id="GO:0005634">
    <property type="term" value="C:nucleus"/>
    <property type="evidence" value="ECO:0007669"/>
    <property type="project" value="UniProtKB-SubCell"/>
</dbReference>
<comment type="subcellular location">
    <subcellularLocation>
        <location evidence="1">Nucleus</location>
    </subcellularLocation>
</comment>
<dbReference type="InterPro" id="IPR001005">
    <property type="entry name" value="SANT/Myb"/>
</dbReference>
<organism evidence="10">
    <name type="scientific">Iris fulva</name>
    <dbReference type="NCBI Taxonomy" id="92176"/>
    <lineage>
        <taxon>Eukaryota</taxon>
        <taxon>Viridiplantae</taxon>
        <taxon>Streptophyta</taxon>
        <taxon>Embryophyta</taxon>
        <taxon>Tracheophyta</taxon>
        <taxon>Spermatophyta</taxon>
        <taxon>Magnoliopsida</taxon>
        <taxon>Liliopsida</taxon>
        <taxon>Asparagales</taxon>
        <taxon>Iridaceae</taxon>
        <taxon>Iridoideae</taxon>
        <taxon>Irideae</taxon>
        <taxon>Iris</taxon>
    </lineage>
</organism>
<dbReference type="InterPro" id="IPR017930">
    <property type="entry name" value="Myb_dom"/>
</dbReference>
<dbReference type="Gene3D" id="1.10.10.60">
    <property type="entry name" value="Homeodomain-like"/>
    <property type="match status" value="2"/>
</dbReference>
<dbReference type="EMBL" id="JW988011">
    <property type="protein sequence ID" value="AFP65726.1"/>
    <property type="molecule type" value="mRNA"/>
</dbReference>
<feature type="domain" description="HTH myb-type" evidence="9">
    <location>
        <begin position="69"/>
        <end position="119"/>
    </location>
</feature>
<dbReference type="FunFam" id="1.10.10.60:FF:000218">
    <property type="entry name" value="Myb transcription factor"/>
    <property type="match status" value="1"/>
</dbReference>
<evidence type="ECO:0000259" key="9">
    <source>
        <dbReference type="PROSITE" id="PS51294"/>
    </source>
</evidence>
<keyword evidence="6" id="KW-0804">Transcription</keyword>
<evidence type="ECO:0000256" key="5">
    <source>
        <dbReference type="ARBA" id="ARBA00023159"/>
    </source>
</evidence>
<dbReference type="SMART" id="SM00717">
    <property type="entry name" value="SANT"/>
    <property type="match status" value="2"/>
</dbReference>
<evidence type="ECO:0000256" key="3">
    <source>
        <dbReference type="ARBA" id="ARBA00023015"/>
    </source>
</evidence>
<dbReference type="Pfam" id="PF00249">
    <property type="entry name" value="Myb_DNA-binding"/>
    <property type="match status" value="2"/>
</dbReference>
<dbReference type="PROSITE" id="PS51294">
    <property type="entry name" value="HTH_MYB"/>
    <property type="match status" value="2"/>
</dbReference>
<dbReference type="CDD" id="cd00167">
    <property type="entry name" value="SANT"/>
    <property type="match status" value="2"/>
</dbReference>
<dbReference type="InterPro" id="IPR009057">
    <property type="entry name" value="Homeodomain-like_sf"/>
</dbReference>
<dbReference type="InterPro" id="IPR015495">
    <property type="entry name" value="Myb_TF_plants"/>
</dbReference>
<evidence type="ECO:0000259" key="8">
    <source>
        <dbReference type="PROSITE" id="PS50090"/>
    </source>
</evidence>
<reference evidence="10" key="1">
    <citation type="journal article" date="2013" name="Gene">
        <title>Transcriptome sequencing and phylogenetic analysis of floral and leaf MIKC(C) MADS-box and R2R3 MYB transcription factors from the monocot Iris fulva.</title>
        <authorList>
            <person name="Ballerini E.S."/>
            <person name="Mockaitis K."/>
            <person name="Arnold M.L."/>
        </authorList>
    </citation>
    <scope>NUCLEOTIDE SEQUENCE</scope>
</reference>
<evidence type="ECO:0000256" key="4">
    <source>
        <dbReference type="ARBA" id="ARBA00023125"/>
    </source>
</evidence>
<feature type="domain" description="HTH myb-type" evidence="9">
    <location>
        <begin position="12"/>
        <end position="68"/>
    </location>
</feature>
<protein>
    <submittedName>
        <fullName evidence="10">R2R3 MYB</fullName>
    </submittedName>
</protein>
<dbReference type="PANTHER" id="PTHR47999">
    <property type="entry name" value="TRANSCRIPTION FACTOR MYB8-RELATED-RELATED"/>
    <property type="match status" value="1"/>
</dbReference>
<evidence type="ECO:0000256" key="6">
    <source>
        <dbReference type="ARBA" id="ARBA00023163"/>
    </source>
</evidence>
<dbReference type="PROSITE" id="PS50090">
    <property type="entry name" value="MYB_LIKE"/>
    <property type="match status" value="2"/>
</dbReference>
<accession>K9LXG5</accession>
<evidence type="ECO:0000256" key="7">
    <source>
        <dbReference type="ARBA" id="ARBA00023242"/>
    </source>
</evidence>
<evidence type="ECO:0000256" key="2">
    <source>
        <dbReference type="ARBA" id="ARBA00022737"/>
    </source>
</evidence>
<dbReference type="SUPFAM" id="SSF46689">
    <property type="entry name" value="Homeodomain-like"/>
    <property type="match status" value="1"/>
</dbReference>
<evidence type="ECO:0000313" key="10">
    <source>
        <dbReference type="EMBL" id="AFP65726.1"/>
    </source>
</evidence>
<feature type="domain" description="Myb-like" evidence="8">
    <location>
        <begin position="12"/>
        <end position="64"/>
    </location>
</feature>
<dbReference type="GO" id="GO:0003677">
    <property type="term" value="F:DNA binding"/>
    <property type="evidence" value="ECO:0007669"/>
    <property type="project" value="UniProtKB-KW"/>
</dbReference>